<dbReference type="EMBL" id="JAGRPV010000001">
    <property type="protein sequence ID" value="MDI4648208.1"/>
    <property type="molecule type" value="Genomic_DNA"/>
</dbReference>
<dbReference type="SUPFAM" id="SSF50985">
    <property type="entry name" value="RCC1/BLIP-II"/>
    <property type="match status" value="2"/>
</dbReference>
<dbReference type="Pfam" id="PF16640">
    <property type="entry name" value="Big_3_5"/>
    <property type="match status" value="1"/>
</dbReference>
<dbReference type="PANTHER" id="PTHR45982:SF1">
    <property type="entry name" value="REGULATOR OF CHROMOSOME CONDENSATION"/>
    <property type="match status" value="1"/>
</dbReference>
<keyword evidence="4" id="KW-1185">Reference proteome</keyword>
<proteinExistence type="predicted"/>
<dbReference type="PROSITE" id="PS50012">
    <property type="entry name" value="RCC1_3"/>
    <property type="match status" value="3"/>
</dbReference>
<dbReference type="InterPro" id="IPR032109">
    <property type="entry name" value="Big_3_5"/>
</dbReference>
<accession>A0ABT6TMX6</accession>
<dbReference type="PANTHER" id="PTHR45982">
    <property type="entry name" value="REGULATOR OF CHROMOSOME CONDENSATION"/>
    <property type="match status" value="1"/>
</dbReference>
<feature type="domain" description="SLH" evidence="2">
    <location>
        <begin position="1268"/>
        <end position="1331"/>
    </location>
</feature>
<dbReference type="InterPro" id="IPR009091">
    <property type="entry name" value="RCC1/BLIP-II"/>
</dbReference>
<comment type="caution">
    <text evidence="3">The sequence shown here is derived from an EMBL/GenBank/DDBJ whole genome shotgun (WGS) entry which is preliminary data.</text>
</comment>
<evidence type="ECO:0000313" key="3">
    <source>
        <dbReference type="EMBL" id="MDI4648208.1"/>
    </source>
</evidence>
<dbReference type="Pfam" id="PF07554">
    <property type="entry name" value="FIVAR"/>
    <property type="match status" value="3"/>
</dbReference>
<dbReference type="Pfam" id="PF00415">
    <property type="entry name" value="RCC1"/>
    <property type="match status" value="3"/>
</dbReference>
<feature type="domain" description="SLH" evidence="2">
    <location>
        <begin position="1399"/>
        <end position="1460"/>
    </location>
</feature>
<dbReference type="RefSeq" id="WP_282910937.1">
    <property type="nucleotide sequence ID" value="NZ_JAGRPV010000001.1"/>
</dbReference>
<organism evidence="3 4">
    <name type="scientific">Cohnella hashimotonis</name>
    <dbReference type="NCBI Taxonomy" id="2826895"/>
    <lineage>
        <taxon>Bacteria</taxon>
        <taxon>Bacillati</taxon>
        <taxon>Bacillota</taxon>
        <taxon>Bacilli</taxon>
        <taxon>Bacillales</taxon>
        <taxon>Paenibacillaceae</taxon>
        <taxon>Cohnella</taxon>
    </lineage>
</organism>
<feature type="chain" id="PRO_5046746855" evidence="1">
    <location>
        <begin position="27"/>
        <end position="1460"/>
    </location>
</feature>
<evidence type="ECO:0000313" key="4">
    <source>
        <dbReference type="Proteomes" id="UP001161691"/>
    </source>
</evidence>
<evidence type="ECO:0000259" key="2">
    <source>
        <dbReference type="PROSITE" id="PS51272"/>
    </source>
</evidence>
<dbReference type="Pfam" id="PF00395">
    <property type="entry name" value="SLH"/>
    <property type="match status" value="3"/>
</dbReference>
<dbReference type="PROSITE" id="PS51272">
    <property type="entry name" value="SLH"/>
    <property type="match status" value="3"/>
</dbReference>
<feature type="domain" description="SLH" evidence="2">
    <location>
        <begin position="1332"/>
        <end position="1393"/>
    </location>
</feature>
<reference evidence="3" key="1">
    <citation type="submission" date="2023-04" db="EMBL/GenBank/DDBJ databases">
        <title>Comparative genomic analysis of Cohnella hashimotonis sp. nov., isolated from the International Space Station.</title>
        <authorList>
            <person name="Venkateswaran K."/>
            <person name="Simpson A."/>
        </authorList>
    </citation>
    <scope>NUCLEOTIDE SEQUENCE</scope>
    <source>
        <strain evidence="3">F6_2S_P_1</strain>
    </source>
</reference>
<dbReference type="InterPro" id="IPR001119">
    <property type="entry name" value="SLH_dom"/>
</dbReference>
<protein>
    <submittedName>
        <fullName evidence="3">S-layer homology domain-containing protein</fullName>
    </submittedName>
</protein>
<keyword evidence="1" id="KW-0732">Signal</keyword>
<dbReference type="PRINTS" id="PR00633">
    <property type="entry name" value="RCCNDNSATION"/>
</dbReference>
<dbReference type="InterPro" id="IPR051553">
    <property type="entry name" value="Ran_GTPase-activating"/>
</dbReference>
<sequence>MKKLLSVILAILLLAGPMLVPPQASAATGLKFKSVNSDYGTTVALDNDGHIWAWGYNDSGQFGNGTTTDSPTPRRIDVTVGGTPVTFQDVKTGWGGSTALDTAGHLWWAGKYVQEIKATPLPGSSSWTKLLVSDGGTDVTFTGMARGRFTTFAIDSRDGSIWGWGRTIGDAPKKLPVTDGGSPVAFKQISDSNEDAIALDTSNRIWNLYTVGLVNSKYDLNDGGGAPAHFRSISTGNGSGSSSSYVLHAAVDAGGHVWTWGENESGQLGDNGTTDDGTPTQRTIKESGDPVTFDSVSAGERFVLGLDTNGDIWSWGLNNQGQLGNGETDNGPPSKLTVTNNGIQVHFKSVAAGYGQSYAIDADGRIWTWGSGTLAPVPLKFTPSATLSVSPASSSTKLQSVTLTATVTGDVETPTGTVEFKDGSASLASGVPLIDGIATWTTASLSVGAHSFSAHFSGDGSYTSQVSATVSYQVNMPVAPALTLTLSTTSDTFDPVTVNISALVNGSGNSLSLLKWLPGNRVASDFAGSGTDVTAAKAFDATSNGIYTVYAKDLAGNETVKPIDVSNILPAGDAAALDAAILTAVQTLADHPEGTDVGQASANARNALQTAIDAAQAIFDDAAHQLQAQLDAATATLNDAIAAFNGAVVSAGDAAVLNAAIATAVQTLADRPEGTDVGQASANARNALQTAIDAAQAVLNDAANQTQTQLDAATATLNDAIAAFNEAVNGAGDAAALDAAIATAEQALTDRPEGTGIGQAPANARNALQTAIDAAQVVSNDAANQTQTQLDAATATLNDAIAAFELTVVGVVLDVPESGLYGTNAELVFTLTYREPVSVAGTPRLPIVAGTGSVTQSVYAVYTGTTGQPTKTLTFSYSLPQGIADEDGIQPASQLELSDGADVTFISDGTQAPLSFGVPDTSGIRLLGVAPQLELVATQVSSYEANVLATATVYGESTAGNALAKLNWMTGTRSVSDFANGAVGTSILASGSFAVRENGPYTVYARDAAGNEAVKTTTISSIWAQPDVPSGPRTTIETSPGGGLLVRIAPPDIAKEIQADGTVIDKIVLSDYLMDQIRDKLAKVELPKIVLAIDDTEQTAKIEFSAEKLRLLQASFPGVLFESRLNASSFQLQVSVLDLADLASRLEVDLKNMKVNILASEVTGSTRTELERLAGAKGMKLIGQAVDFRITVSTGSRSLEVKDFGGTYMARAIVLENIKEGGSYAAVVYDPGASSLSFIPAVIGTRGDDKKQMSMRSPHNSIYAIMETTKRSFDDLIGHWAKDDVELLTAKQIVQGVSDMRFAPNGKITRAEFLALLVRAMGLRTAADPTAQAFVDVPANAWFAPEVAAGVKAGLASGVTEERFDPNAQVTREQMAVMLAHALTLAGGQANAAGSNGAPASFSDEEQISPWARSAAERIAAAGIMRGTADGRMHPEAFATRAEAAATLKRLLVALQFIDH</sequence>
<gene>
    <name evidence="3" type="ORF">KB449_24870</name>
</gene>
<evidence type="ECO:0000256" key="1">
    <source>
        <dbReference type="SAM" id="SignalP"/>
    </source>
</evidence>
<dbReference type="Gene3D" id="2.130.10.30">
    <property type="entry name" value="Regulator of chromosome condensation 1/beta-lactamase-inhibitor protein II"/>
    <property type="match status" value="2"/>
</dbReference>
<feature type="signal peptide" evidence="1">
    <location>
        <begin position="1"/>
        <end position="26"/>
    </location>
</feature>
<dbReference type="Proteomes" id="UP001161691">
    <property type="component" value="Unassembled WGS sequence"/>
</dbReference>
<dbReference type="Gene3D" id="1.20.1270.90">
    <property type="entry name" value="AF1782-like"/>
    <property type="match status" value="3"/>
</dbReference>
<name>A0ABT6TMX6_9BACL</name>
<dbReference type="InterPro" id="IPR000408">
    <property type="entry name" value="Reg_chr_condens"/>
</dbReference>